<dbReference type="RefSeq" id="WP_258786224.1">
    <property type="nucleotide sequence ID" value="NZ_JANUGQ010000004.1"/>
</dbReference>
<evidence type="ECO:0000259" key="2">
    <source>
        <dbReference type="Pfam" id="PF18970"/>
    </source>
</evidence>
<feature type="domain" description="DUF5709" evidence="2">
    <location>
        <begin position="111"/>
        <end position="159"/>
    </location>
</feature>
<sequence>MDSDEAMGDEVYQPSGSEASEVSEDEGILDPEDTLSDREADPYDEGWSPPERPLAVDHEGTTAREQREGESLDQRLAEEVPDPSLEEPERVRDDDGIGDLAGGNGEPVDDEVGAARSGRLVAPDEGAHADAEKDMIAEDVGVDGAAASAEEAAIHTVPDDDEVLPDDGSR</sequence>
<dbReference type="Pfam" id="PF18970">
    <property type="entry name" value="DUF5709"/>
    <property type="match status" value="1"/>
</dbReference>
<evidence type="ECO:0000313" key="4">
    <source>
        <dbReference type="Proteomes" id="UP001431313"/>
    </source>
</evidence>
<feature type="region of interest" description="Disordered" evidence="1">
    <location>
        <begin position="147"/>
        <end position="170"/>
    </location>
</feature>
<feature type="region of interest" description="Disordered" evidence="1">
    <location>
        <begin position="1"/>
        <end position="111"/>
    </location>
</feature>
<feature type="compositionally biased region" description="Acidic residues" evidence="1">
    <location>
        <begin position="21"/>
        <end position="34"/>
    </location>
</feature>
<reference evidence="3" key="1">
    <citation type="submission" date="2022-08" db="EMBL/GenBank/DDBJ databases">
        <authorList>
            <person name="Somphong A."/>
            <person name="Phongsopitanun W."/>
        </authorList>
    </citation>
    <scope>NUCLEOTIDE SEQUENCE</scope>
    <source>
        <strain evidence="3">LP05-1</strain>
    </source>
</reference>
<proteinExistence type="predicted"/>
<name>A0ABT2CFJ5_9ACTN</name>
<dbReference type="EMBL" id="JANUGQ010000004">
    <property type="protein sequence ID" value="MCS0635404.1"/>
    <property type="molecule type" value="Genomic_DNA"/>
</dbReference>
<evidence type="ECO:0000256" key="1">
    <source>
        <dbReference type="SAM" id="MobiDB-lite"/>
    </source>
</evidence>
<organism evidence="3 4">
    <name type="scientific">Streptomyces pyxinae</name>
    <dbReference type="NCBI Taxonomy" id="2970734"/>
    <lineage>
        <taxon>Bacteria</taxon>
        <taxon>Bacillati</taxon>
        <taxon>Actinomycetota</taxon>
        <taxon>Actinomycetes</taxon>
        <taxon>Kitasatosporales</taxon>
        <taxon>Streptomycetaceae</taxon>
        <taxon>Streptomyces</taxon>
    </lineage>
</organism>
<keyword evidence="4" id="KW-1185">Reference proteome</keyword>
<comment type="caution">
    <text evidence="3">The sequence shown here is derived from an EMBL/GenBank/DDBJ whole genome shotgun (WGS) entry which is preliminary data.</text>
</comment>
<accession>A0ABT2CFJ5</accession>
<protein>
    <submittedName>
        <fullName evidence="3">DUF5709 domain-containing protein</fullName>
    </submittedName>
</protein>
<gene>
    <name evidence="3" type="ORF">NX801_06975</name>
</gene>
<dbReference type="InterPro" id="IPR043763">
    <property type="entry name" value="DUF5709"/>
</dbReference>
<evidence type="ECO:0000313" key="3">
    <source>
        <dbReference type="EMBL" id="MCS0635404.1"/>
    </source>
</evidence>
<feature type="compositionally biased region" description="Basic and acidic residues" evidence="1">
    <location>
        <begin position="54"/>
        <end position="78"/>
    </location>
</feature>
<dbReference type="Proteomes" id="UP001431313">
    <property type="component" value="Unassembled WGS sequence"/>
</dbReference>
<feature type="compositionally biased region" description="Acidic residues" evidence="1">
    <location>
        <begin position="159"/>
        <end position="170"/>
    </location>
</feature>